<keyword evidence="2" id="KW-0472">Membrane</keyword>
<comment type="caution">
    <text evidence="3">The sequence shown here is derived from an EMBL/GenBank/DDBJ whole genome shotgun (WGS) entry which is preliminary data.</text>
</comment>
<feature type="transmembrane region" description="Helical" evidence="2">
    <location>
        <begin position="124"/>
        <end position="152"/>
    </location>
</feature>
<dbReference type="EMBL" id="BDIP01001587">
    <property type="protein sequence ID" value="GIQ84710.1"/>
    <property type="molecule type" value="Genomic_DNA"/>
</dbReference>
<feature type="non-terminal residue" evidence="3">
    <location>
        <position position="1"/>
    </location>
</feature>
<reference evidence="3 4" key="1">
    <citation type="journal article" date="2018" name="PLoS ONE">
        <title>The draft genome of Kipferlia bialata reveals reductive genome evolution in fornicate parasites.</title>
        <authorList>
            <person name="Tanifuji G."/>
            <person name="Takabayashi S."/>
            <person name="Kume K."/>
            <person name="Takagi M."/>
            <person name="Nakayama T."/>
            <person name="Kamikawa R."/>
            <person name="Inagaki Y."/>
            <person name="Hashimoto T."/>
        </authorList>
    </citation>
    <scope>NUCLEOTIDE SEQUENCE [LARGE SCALE GENOMIC DNA]</scope>
    <source>
        <strain evidence="3">NY0173</strain>
    </source>
</reference>
<evidence type="ECO:0000313" key="4">
    <source>
        <dbReference type="Proteomes" id="UP000265618"/>
    </source>
</evidence>
<keyword evidence="4" id="KW-1185">Reference proteome</keyword>
<proteinExistence type="predicted"/>
<gene>
    <name evidence="3" type="ORF">KIPB_006258</name>
</gene>
<evidence type="ECO:0000256" key="2">
    <source>
        <dbReference type="SAM" id="Phobius"/>
    </source>
</evidence>
<name>A0A9K3CYF3_9EUKA</name>
<evidence type="ECO:0000256" key="1">
    <source>
        <dbReference type="SAM" id="MobiDB-lite"/>
    </source>
</evidence>
<keyword evidence="2" id="KW-0812">Transmembrane</keyword>
<accession>A0A9K3CYF3</accession>
<organism evidence="3 4">
    <name type="scientific">Kipferlia bialata</name>
    <dbReference type="NCBI Taxonomy" id="797122"/>
    <lineage>
        <taxon>Eukaryota</taxon>
        <taxon>Metamonada</taxon>
        <taxon>Carpediemonas-like organisms</taxon>
        <taxon>Kipferlia</taxon>
    </lineage>
</organism>
<sequence length="341" mass="35408">MQNRRFSGQVPVPHRTFTSDSYMSQGRFGTIPVDGSSTDDDTVDQLGTTVSPAPHKLSPSYTNRRPAPQYNEERLPGPGSPYVAASPYGMGNQDTPIGHQVSLSQARMMSPSQYRDPKSTRLPLPLLVFICVAVPILLWGYIFLFSGIGLTFSGLISASRIVSSDDTDVVSVTDLTASGSVAAGSVTINFGSDSSSASNSVSPSSKSVESDATKVVGSSTFTISAADSDSDYDVDMSIGTNTVLSLGSEGSAFSVPVTIDDTLTATSLVLGQSLTGDETLITFAQSSSASSTIDVAASSSNVDPSLSFQIPVTFSDDVTFSVPPTLDLSSLSGSGAEVTLD</sequence>
<evidence type="ECO:0000313" key="3">
    <source>
        <dbReference type="EMBL" id="GIQ84710.1"/>
    </source>
</evidence>
<dbReference type="Proteomes" id="UP000265618">
    <property type="component" value="Unassembled WGS sequence"/>
</dbReference>
<protein>
    <submittedName>
        <fullName evidence="3">Uncharacterized protein</fullName>
    </submittedName>
</protein>
<feature type="region of interest" description="Disordered" evidence="1">
    <location>
        <begin position="1"/>
        <end position="79"/>
    </location>
</feature>
<keyword evidence="2" id="KW-1133">Transmembrane helix</keyword>
<dbReference type="AlphaFoldDB" id="A0A9K3CYF3"/>